<protein>
    <submittedName>
        <fullName evidence="1">Uncharacterized protein</fullName>
    </submittedName>
</protein>
<evidence type="ECO:0000313" key="1">
    <source>
        <dbReference type="EMBL" id="KDP43330.1"/>
    </source>
</evidence>
<gene>
    <name evidence="1" type="ORF">JCGZ_26588</name>
</gene>
<keyword evidence="2" id="KW-1185">Reference proteome</keyword>
<sequence length="85" mass="9042">MAPKKITVTSKAAQTGASNSLNVRYTIDSSADAIIKTKSVAEIYEKTTPLPQQAVASPILVESAEKSISKSGQLFQQTILMSCLL</sequence>
<dbReference type="AlphaFoldDB" id="A0A067LFP8"/>
<reference evidence="1 2" key="1">
    <citation type="journal article" date="2014" name="PLoS ONE">
        <title>Global Analysis of Gene Expression Profiles in Physic Nut (Jatropha curcas L.) Seedlings Exposed to Salt Stress.</title>
        <authorList>
            <person name="Zhang L."/>
            <person name="Zhang C."/>
            <person name="Wu P."/>
            <person name="Chen Y."/>
            <person name="Li M."/>
            <person name="Jiang H."/>
            <person name="Wu G."/>
        </authorList>
    </citation>
    <scope>NUCLEOTIDE SEQUENCE [LARGE SCALE GENOMIC DNA]</scope>
    <source>
        <strain evidence="2">cv. GZQX0401</strain>
        <tissue evidence="1">Young leaves</tissue>
    </source>
</reference>
<dbReference type="Proteomes" id="UP000027138">
    <property type="component" value="Unassembled WGS sequence"/>
</dbReference>
<accession>A0A067LFP8</accession>
<proteinExistence type="predicted"/>
<organism evidence="1 2">
    <name type="scientific">Jatropha curcas</name>
    <name type="common">Barbados nut</name>
    <dbReference type="NCBI Taxonomy" id="180498"/>
    <lineage>
        <taxon>Eukaryota</taxon>
        <taxon>Viridiplantae</taxon>
        <taxon>Streptophyta</taxon>
        <taxon>Embryophyta</taxon>
        <taxon>Tracheophyta</taxon>
        <taxon>Spermatophyta</taxon>
        <taxon>Magnoliopsida</taxon>
        <taxon>eudicotyledons</taxon>
        <taxon>Gunneridae</taxon>
        <taxon>Pentapetalae</taxon>
        <taxon>rosids</taxon>
        <taxon>fabids</taxon>
        <taxon>Malpighiales</taxon>
        <taxon>Euphorbiaceae</taxon>
        <taxon>Crotonoideae</taxon>
        <taxon>Jatropheae</taxon>
        <taxon>Jatropha</taxon>
    </lineage>
</organism>
<name>A0A067LFP8_JATCU</name>
<dbReference type="EMBL" id="KK914272">
    <property type="protein sequence ID" value="KDP43330.1"/>
    <property type="molecule type" value="Genomic_DNA"/>
</dbReference>
<evidence type="ECO:0000313" key="2">
    <source>
        <dbReference type="Proteomes" id="UP000027138"/>
    </source>
</evidence>